<dbReference type="AlphaFoldDB" id="A0A072U2J8"/>
<organism evidence="1 3">
    <name type="scientific">Medicago truncatula</name>
    <name type="common">Barrel medic</name>
    <name type="synonym">Medicago tribuloides</name>
    <dbReference type="NCBI Taxonomy" id="3880"/>
    <lineage>
        <taxon>Eukaryota</taxon>
        <taxon>Viridiplantae</taxon>
        <taxon>Streptophyta</taxon>
        <taxon>Embryophyta</taxon>
        <taxon>Tracheophyta</taxon>
        <taxon>Spermatophyta</taxon>
        <taxon>Magnoliopsida</taxon>
        <taxon>eudicotyledons</taxon>
        <taxon>Gunneridae</taxon>
        <taxon>Pentapetalae</taxon>
        <taxon>rosids</taxon>
        <taxon>fabids</taxon>
        <taxon>Fabales</taxon>
        <taxon>Fabaceae</taxon>
        <taxon>Papilionoideae</taxon>
        <taxon>50 kb inversion clade</taxon>
        <taxon>NPAAA clade</taxon>
        <taxon>Hologalegina</taxon>
        <taxon>IRL clade</taxon>
        <taxon>Trifolieae</taxon>
        <taxon>Medicago</taxon>
    </lineage>
</organism>
<dbReference type="Pfam" id="PF07816">
    <property type="entry name" value="DUF1645"/>
    <property type="match status" value="1"/>
</dbReference>
<evidence type="ECO:0000313" key="2">
    <source>
        <dbReference type="EnsemblPlants" id="KEH20015"/>
    </source>
</evidence>
<gene>
    <name evidence="2" type="primary">25501343</name>
    <name evidence="1" type="ordered locus">MTR_8g064650</name>
</gene>
<evidence type="ECO:0000313" key="1">
    <source>
        <dbReference type="EMBL" id="KEH20015.1"/>
    </source>
</evidence>
<name>A0A072U2J8_MEDTR</name>
<reference evidence="1 3" key="2">
    <citation type="journal article" date="2014" name="BMC Genomics">
        <title>An improved genome release (version Mt4.0) for the model legume Medicago truncatula.</title>
        <authorList>
            <person name="Tang H."/>
            <person name="Krishnakumar V."/>
            <person name="Bidwell S."/>
            <person name="Rosen B."/>
            <person name="Chan A."/>
            <person name="Zhou S."/>
            <person name="Gentzbittel L."/>
            <person name="Childs K.L."/>
            <person name="Yandell M."/>
            <person name="Gundlach H."/>
            <person name="Mayer K.F."/>
            <person name="Schwartz D.C."/>
            <person name="Town C.D."/>
        </authorList>
    </citation>
    <scope>GENOME REANNOTATION</scope>
    <source>
        <strain evidence="1">A17</strain>
        <strain evidence="2 3">cv. Jemalong A17</strain>
    </source>
</reference>
<dbReference type="EMBL" id="CM001224">
    <property type="protein sequence ID" value="KEH20015.1"/>
    <property type="molecule type" value="Genomic_DNA"/>
</dbReference>
<evidence type="ECO:0000313" key="3">
    <source>
        <dbReference type="Proteomes" id="UP000002051"/>
    </source>
</evidence>
<proteinExistence type="predicted"/>
<dbReference type="EnsemblPlants" id="KEH20015">
    <property type="protein sequence ID" value="KEH20015"/>
    <property type="gene ID" value="MTR_8g064650"/>
</dbReference>
<dbReference type="Proteomes" id="UP000002051">
    <property type="component" value="Chromosome 8"/>
</dbReference>
<dbReference type="OrthoDB" id="1426886at2759"/>
<accession>A0A072U2J8</accession>
<keyword evidence="3" id="KW-1185">Reference proteome</keyword>
<dbReference type="KEGG" id="mtr:25501343"/>
<protein>
    <submittedName>
        <fullName evidence="1">DUF1645 family protein</fullName>
    </submittedName>
</protein>
<dbReference type="STRING" id="3880.A0A072U2J8"/>
<sequence length="320" mass="36865">MQKTGSNNIEILRVQALSILCTPHPFLEFSGFAPIPDKVDSIRSRKQQIKNDTLFDFDGSSPVQDKVDPFCSTKQQIDNDAFLDFDGFSPAEDKVDIYNRSKEQRQDNDEENIEEGEFSFACTKVRGLHIFADEIFENGKIRQIPHTFDQSLFIYPTSNNNVSHLRPPLKKIFIKNSVNRHSMLGGISKESQNESLQNMTMVEIKASNECYEKSNSTGSSNLWKFRQNMNLRSNSDHKDSLVLLNASDPKNSRKPKVENIVNKKRKDEKHKNGLSAYEKLYVSNKTRKDSNKRRSFLPYKRQLFGLFTNMNGLSRNLHPF</sequence>
<dbReference type="InterPro" id="IPR012442">
    <property type="entry name" value="DUF1645_plant"/>
</dbReference>
<reference evidence="2" key="3">
    <citation type="submission" date="2015-04" db="UniProtKB">
        <authorList>
            <consortium name="EnsemblPlants"/>
        </authorList>
    </citation>
    <scope>IDENTIFICATION</scope>
    <source>
        <strain evidence="2">cv. Jemalong A17</strain>
    </source>
</reference>
<dbReference type="PANTHER" id="PTHR33095:SF114">
    <property type="entry name" value="DUF1645 FAMILY PROTEIN"/>
    <property type="match status" value="1"/>
</dbReference>
<reference evidence="1 3" key="1">
    <citation type="journal article" date="2011" name="Nature">
        <title>The Medicago genome provides insight into the evolution of rhizobial symbioses.</title>
        <authorList>
            <person name="Young N.D."/>
            <person name="Debelle F."/>
            <person name="Oldroyd G.E."/>
            <person name="Geurts R."/>
            <person name="Cannon S.B."/>
            <person name="Udvardi M.K."/>
            <person name="Benedito V.A."/>
            <person name="Mayer K.F."/>
            <person name="Gouzy J."/>
            <person name="Schoof H."/>
            <person name="Van de Peer Y."/>
            <person name="Proost S."/>
            <person name="Cook D.R."/>
            <person name="Meyers B.C."/>
            <person name="Spannagl M."/>
            <person name="Cheung F."/>
            <person name="De Mita S."/>
            <person name="Krishnakumar V."/>
            <person name="Gundlach H."/>
            <person name="Zhou S."/>
            <person name="Mudge J."/>
            <person name="Bharti A.K."/>
            <person name="Murray J.D."/>
            <person name="Naoumkina M.A."/>
            <person name="Rosen B."/>
            <person name="Silverstein K.A."/>
            <person name="Tang H."/>
            <person name="Rombauts S."/>
            <person name="Zhao P.X."/>
            <person name="Zhou P."/>
            <person name="Barbe V."/>
            <person name="Bardou P."/>
            <person name="Bechner M."/>
            <person name="Bellec A."/>
            <person name="Berger A."/>
            <person name="Berges H."/>
            <person name="Bidwell S."/>
            <person name="Bisseling T."/>
            <person name="Choisne N."/>
            <person name="Couloux A."/>
            <person name="Denny R."/>
            <person name="Deshpande S."/>
            <person name="Dai X."/>
            <person name="Doyle J.J."/>
            <person name="Dudez A.M."/>
            <person name="Farmer A.D."/>
            <person name="Fouteau S."/>
            <person name="Franken C."/>
            <person name="Gibelin C."/>
            <person name="Gish J."/>
            <person name="Goldstein S."/>
            <person name="Gonzalez A.J."/>
            <person name="Green P.J."/>
            <person name="Hallab A."/>
            <person name="Hartog M."/>
            <person name="Hua A."/>
            <person name="Humphray S.J."/>
            <person name="Jeong D.H."/>
            <person name="Jing Y."/>
            <person name="Jocker A."/>
            <person name="Kenton S.M."/>
            <person name="Kim D.J."/>
            <person name="Klee K."/>
            <person name="Lai H."/>
            <person name="Lang C."/>
            <person name="Lin S."/>
            <person name="Macmil S.L."/>
            <person name="Magdelenat G."/>
            <person name="Matthews L."/>
            <person name="McCorrison J."/>
            <person name="Monaghan E.L."/>
            <person name="Mun J.H."/>
            <person name="Najar F.Z."/>
            <person name="Nicholson C."/>
            <person name="Noirot C."/>
            <person name="O'Bleness M."/>
            <person name="Paule C.R."/>
            <person name="Poulain J."/>
            <person name="Prion F."/>
            <person name="Qin B."/>
            <person name="Qu C."/>
            <person name="Retzel E.F."/>
            <person name="Riddle C."/>
            <person name="Sallet E."/>
            <person name="Samain S."/>
            <person name="Samson N."/>
            <person name="Sanders I."/>
            <person name="Saurat O."/>
            <person name="Scarpelli C."/>
            <person name="Schiex T."/>
            <person name="Segurens B."/>
            <person name="Severin A.J."/>
            <person name="Sherrier D.J."/>
            <person name="Shi R."/>
            <person name="Sims S."/>
            <person name="Singer S.R."/>
            <person name="Sinharoy S."/>
            <person name="Sterck L."/>
            <person name="Viollet A."/>
            <person name="Wang B.B."/>
            <person name="Wang K."/>
            <person name="Wang M."/>
            <person name="Wang X."/>
            <person name="Warfsmann J."/>
            <person name="Weissenbach J."/>
            <person name="White D.D."/>
            <person name="White J.D."/>
            <person name="Wiley G.B."/>
            <person name="Wincker P."/>
            <person name="Xing Y."/>
            <person name="Yang L."/>
            <person name="Yao Z."/>
            <person name="Ying F."/>
            <person name="Zhai J."/>
            <person name="Zhou L."/>
            <person name="Zuber A."/>
            <person name="Denarie J."/>
            <person name="Dixon R.A."/>
            <person name="May G.D."/>
            <person name="Schwartz D.C."/>
            <person name="Rogers J."/>
            <person name="Quetier F."/>
            <person name="Town C.D."/>
            <person name="Roe B.A."/>
        </authorList>
    </citation>
    <scope>NUCLEOTIDE SEQUENCE [LARGE SCALE GENOMIC DNA]</scope>
    <source>
        <strain evidence="1">A17</strain>
        <strain evidence="2 3">cv. Jemalong A17</strain>
    </source>
</reference>
<dbReference type="HOGENOM" id="CLU_059090_0_1_1"/>
<dbReference type="PANTHER" id="PTHR33095">
    <property type="entry name" value="OS07G0619500 PROTEIN"/>
    <property type="match status" value="1"/>
</dbReference>